<name>A0A9N9EBQ9_FUNMO</name>
<dbReference type="Proteomes" id="UP000789375">
    <property type="component" value="Unassembled WGS sequence"/>
</dbReference>
<dbReference type="EMBL" id="CAJVPP010005878">
    <property type="protein sequence ID" value="CAG8671073.1"/>
    <property type="molecule type" value="Genomic_DNA"/>
</dbReference>
<protein>
    <submittedName>
        <fullName evidence="1">14608_t:CDS:1</fullName>
    </submittedName>
</protein>
<comment type="caution">
    <text evidence="1">The sequence shown here is derived from an EMBL/GenBank/DDBJ whole genome shotgun (WGS) entry which is preliminary data.</text>
</comment>
<organism evidence="1 2">
    <name type="scientific">Funneliformis mosseae</name>
    <name type="common">Endomycorrhizal fungus</name>
    <name type="synonym">Glomus mosseae</name>
    <dbReference type="NCBI Taxonomy" id="27381"/>
    <lineage>
        <taxon>Eukaryota</taxon>
        <taxon>Fungi</taxon>
        <taxon>Fungi incertae sedis</taxon>
        <taxon>Mucoromycota</taxon>
        <taxon>Glomeromycotina</taxon>
        <taxon>Glomeromycetes</taxon>
        <taxon>Glomerales</taxon>
        <taxon>Glomeraceae</taxon>
        <taxon>Funneliformis</taxon>
    </lineage>
</organism>
<accession>A0A9N9EBQ9</accession>
<dbReference type="AlphaFoldDB" id="A0A9N9EBQ9"/>
<keyword evidence="2" id="KW-1185">Reference proteome</keyword>
<evidence type="ECO:0000313" key="2">
    <source>
        <dbReference type="Proteomes" id="UP000789375"/>
    </source>
</evidence>
<dbReference type="NCBIfam" id="TIGR01443">
    <property type="entry name" value="intein_Cterm"/>
    <property type="match status" value="2"/>
</dbReference>
<proteinExistence type="predicted"/>
<reference evidence="1" key="1">
    <citation type="submission" date="2021-06" db="EMBL/GenBank/DDBJ databases">
        <authorList>
            <person name="Kallberg Y."/>
            <person name="Tangrot J."/>
            <person name="Rosling A."/>
        </authorList>
    </citation>
    <scope>NUCLEOTIDE SEQUENCE</scope>
    <source>
        <strain evidence="1">87-6 pot B 2015</strain>
    </source>
</reference>
<dbReference type="InterPro" id="IPR030934">
    <property type="entry name" value="Intein_C"/>
</dbReference>
<sequence length="466" mass="51326">MSENNLQGLYTNTPIVTGNNEHYNDTSFATTNAHELTSLYASQLNTSDQLQSLANAFNDNGIQPGPSFTYDLSVTNHNNRTGLYTNTPIVTGNNEQYHATSSTTNGHESTSLYVPQLNASDQLQSLANAFNDNGIQPGPSFTYDLSVTNRNNLTGLYTNTPIVTGNNEQYHATPFVTTNGHESTSLYTPQLNASDQIQSLANAFNDNGIQPGPSFTYDLSVMNHNNLTGLYTNTPILNAIDQLQSLTNAFNDNGIQPGPSFTYDLSVTNRNNLTGLYTNTPIVTGNNEQYHATPFVTTNGHESTSLYTPQLNASDQIQSLANAFNDNGIQPGPSFNELYNAAYSITDDLYVTSHNNTITPIVTGNNEHYPVAPFATNGHAQYSSHMPQSSVTLELPKSSNFFPSLNSPNEINVNSPLANLDMQQQFQQDINYLNNYFHSVNQLQLNKEPFATKRYESDLQYPSHKY</sequence>
<gene>
    <name evidence="1" type="ORF">FMOSSE_LOCUS12413</name>
</gene>
<evidence type="ECO:0000313" key="1">
    <source>
        <dbReference type="EMBL" id="CAG8671073.1"/>
    </source>
</evidence>